<sequence length="62" mass="6335">MSGERGNDRMAGVADDWTFGAVGRDFICDGATVDTMLDGSGGDQFRTTGDAATSSAAAALMR</sequence>
<protein>
    <submittedName>
        <fullName evidence="2">Uncharacterized protein</fullName>
    </submittedName>
</protein>
<proteinExistence type="predicted"/>
<feature type="region of interest" description="Disordered" evidence="1">
    <location>
        <begin position="40"/>
        <end position="62"/>
    </location>
</feature>
<dbReference type="AlphaFoldDB" id="A0A840SQD4"/>
<dbReference type="Proteomes" id="UP000549457">
    <property type="component" value="Unassembled WGS sequence"/>
</dbReference>
<accession>A0A840SQD4</accession>
<gene>
    <name evidence="2" type="ORF">HNP73_002002</name>
</gene>
<comment type="caution">
    <text evidence="2">The sequence shown here is derived from an EMBL/GenBank/DDBJ whole genome shotgun (WGS) entry which is preliminary data.</text>
</comment>
<reference evidence="2 3" key="1">
    <citation type="submission" date="2020-08" db="EMBL/GenBank/DDBJ databases">
        <title>Genomic Encyclopedia of Type Strains, Phase IV (KMG-IV): sequencing the most valuable type-strain genomes for metagenomic binning, comparative biology and taxonomic classification.</title>
        <authorList>
            <person name="Goeker M."/>
        </authorList>
    </citation>
    <scope>NUCLEOTIDE SEQUENCE [LARGE SCALE GENOMIC DNA]</scope>
    <source>
        <strain evidence="2 3">DSM 101730</strain>
    </source>
</reference>
<organism evidence="2 3">
    <name type="scientific">Amaricoccus macauensis</name>
    <dbReference type="NCBI Taxonomy" id="57001"/>
    <lineage>
        <taxon>Bacteria</taxon>
        <taxon>Pseudomonadati</taxon>
        <taxon>Pseudomonadota</taxon>
        <taxon>Alphaproteobacteria</taxon>
        <taxon>Rhodobacterales</taxon>
        <taxon>Paracoccaceae</taxon>
        <taxon>Amaricoccus</taxon>
    </lineage>
</organism>
<keyword evidence="3" id="KW-1185">Reference proteome</keyword>
<evidence type="ECO:0000313" key="2">
    <source>
        <dbReference type="EMBL" id="MBB5222066.1"/>
    </source>
</evidence>
<name>A0A840SQD4_9RHOB</name>
<evidence type="ECO:0000256" key="1">
    <source>
        <dbReference type="SAM" id="MobiDB-lite"/>
    </source>
</evidence>
<dbReference type="RefSeq" id="WP_184150737.1">
    <property type="nucleotide sequence ID" value="NZ_JACHFM010000002.1"/>
</dbReference>
<evidence type="ECO:0000313" key="3">
    <source>
        <dbReference type="Proteomes" id="UP000549457"/>
    </source>
</evidence>
<feature type="compositionally biased region" description="Low complexity" evidence="1">
    <location>
        <begin position="51"/>
        <end position="62"/>
    </location>
</feature>
<dbReference type="EMBL" id="JACHFM010000002">
    <property type="protein sequence ID" value="MBB5222066.1"/>
    <property type="molecule type" value="Genomic_DNA"/>
</dbReference>